<evidence type="ECO:0000256" key="6">
    <source>
        <dbReference type="ARBA" id="ARBA00038073"/>
    </source>
</evidence>
<dbReference type="PANTHER" id="PTHR28554">
    <property type="entry name" value="39S RIBOSOMAL PROTEIN L45, MITOCHONDRIAL"/>
    <property type="match status" value="1"/>
</dbReference>
<dbReference type="Proteomes" id="UP000007306">
    <property type="component" value="Chromosome 7"/>
</dbReference>
<dbReference type="GO" id="GO:0005739">
    <property type="term" value="C:mitochondrion"/>
    <property type="evidence" value="ECO:0007669"/>
    <property type="project" value="UniProtKB-SubCell"/>
</dbReference>
<evidence type="ECO:0000256" key="4">
    <source>
        <dbReference type="ARBA" id="ARBA00023128"/>
    </source>
</evidence>
<dbReference type="Pfam" id="PF04280">
    <property type="entry name" value="Tim44"/>
    <property type="match status" value="1"/>
</dbReference>
<evidence type="ECO:0000256" key="1">
    <source>
        <dbReference type="ARBA" id="ARBA00004173"/>
    </source>
</evidence>
<comment type="similarity">
    <text evidence="6">Belongs to the mitochondrion-specific ribosomal protein mL45 family.</text>
</comment>
<evidence type="ECO:0000259" key="10">
    <source>
        <dbReference type="SMART" id="SM00978"/>
    </source>
</evidence>
<dbReference type="Gene3D" id="3.10.450.240">
    <property type="match status" value="1"/>
</dbReference>
<dbReference type="EnsemblPlants" id="ORGLA07G0189300.1">
    <property type="protein sequence ID" value="ORGLA07G0189300.1"/>
    <property type="gene ID" value="ORGLA07G0189300"/>
</dbReference>
<evidence type="ECO:0000256" key="5">
    <source>
        <dbReference type="ARBA" id="ARBA00023274"/>
    </source>
</evidence>
<organism evidence="11 12">
    <name type="scientific">Oryza glaberrima</name>
    <name type="common">African rice</name>
    <dbReference type="NCBI Taxonomy" id="4538"/>
    <lineage>
        <taxon>Eukaryota</taxon>
        <taxon>Viridiplantae</taxon>
        <taxon>Streptophyta</taxon>
        <taxon>Embryophyta</taxon>
        <taxon>Tracheophyta</taxon>
        <taxon>Spermatophyta</taxon>
        <taxon>Magnoliopsida</taxon>
        <taxon>Liliopsida</taxon>
        <taxon>Poales</taxon>
        <taxon>Poaceae</taxon>
        <taxon>BOP clade</taxon>
        <taxon>Oryzoideae</taxon>
        <taxon>Oryzeae</taxon>
        <taxon>Oryzinae</taxon>
        <taxon>Oryza</taxon>
    </lineage>
</organism>
<accession>I1QCQ1</accession>
<evidence type="ECO:0000256" key="3">
    <source>
        <dbReference type="ARBA" id="ARBA00022980"/>
    </source>
</evidence>
<sequence>MALARLGHAVTGRLRRPLHLLHPPPPPLTDHHASVAHSFALIHASTRARGFASSPYNAGGVIGYRGRSPVYTVKVLELLFQINHTRSMSTAAQAEPPSLSKAPTPSQTSSKVPLGARKVGMKVVMMSPGFVYEPYSIREPIPFWKSSLPFPNTDPSASFQDRIVRVSSFKLNTKRWFTPSGWRRTKEDVILEMKNAYAVSRLRKKTGYTKKEFYDQAFKIYKEVNTLMAHGDTSSLRKILTERMHSTIKNELKKRQSMWSSVHWELVVPAVCIRTLRARMIGLDKNDLDKAFIQLTLEFVTKQKFEAYNTKGEVVSGDKSKELIIVWTLVIEHQGFLLFCKFHKRAQGDNIEF</sequence>
<evidence type="ECO:0000256" key="7">
    <source>
        <dbReference type="ARBA" id="ARBA00039448"/>
    </source>
</evidence>
<dbReference type="AlphaFoldDB" id="I1QCQ1"/>
<keyword evidence="2" id="KW-0809">Transit peptide</keyword>
<feature type="compositionally biased region" description="Polar residues" evidence="9">
    <location>
        <begin position="101"/>
        <end position="111"/>
    </location>
</feature>
<dbReference type="Gramene" id="ORGLA07G0189300.1">
    <property type="protein sequence ID" value="ORGLA07G0189300.1"/>
    <property type="gene ID" value="ORGLA07G0189300"/>
</dbReference>
<dbReference type="SUPFAM" id="SSF54427">
    <property type="entry name" value="NTF2-like"/>
    <property type="match status" value="1"/>
</dbReference>
<dbReference type="HOGENOM" id="CLU_073960_1_0_1"/>
<name>I1QCQ1_ORYGL</name>
<evidence type="ECO:0000256" key="9">
    <source>
        <dbReference type="SAM" id="MobiDB-lite"/>
    </source>
</evidence>
<dbReference type="GO" id="GO:1990904">
    <property type="term" value="C:ribonucleoprotein complex"/>
    <property type="evidence" value="ECO:0007669"/>
    <property type="project" value="UniProtKB-KW"/>
</dbReference>
<reference evidence="11" key="1">
    <citation type="submission" date="2015-06" db="UniProtKB">
        <authorList>
            <consortium name="EnsemblPlants"/>
        </authorList>
    </citation>
    <scope>IDENTIFICATION</scope>
</reference>
<keyword evidence="12" id="KW-1185">Reference proteome</keyword>
<dbReference type="SMART" id="SM00978">
    <property type="entry name" value="Tim44"/>
    <property type="match status" value="1"/>
</dbReference>
<dbReference type="STRING" id="4538.I1QCQ1"/>
<evidence type="ECO:0000313" key="12">
    <source>
        <dbReference type="Proteomes" id="UP000007306"/>
    </source>
</evidence>
<dbReference type="eggNOG" id="KOG4599">
    <property type="taxonomic scope" value="Eukaryota"/>
</dbReference>
<evidence type="ECO:0000313" key="11">
    <source>
        <dbReference type="EnsemblPlants" id="ORGLA07G0189300.1"/>
    </source>
</evidence>
<reference evidence="11 12" key="2">
    <citation type="submission" date="2018-04" db="EMBL/GenBank/DDBJ databases">
        <title>OglaRS2 (Oryza glaberrima Reference Sequence Version 2).</title>
        <authorList>
            <person name="Zhang J."/>
            <person name="Kudrna D."/>
            <person name="Lee S."/>
            <person name="Talag J."/>
            <person name="Rajasekar S."/>
            <person name="Wing R.A."/>
        </authorList>
    </citation>
    <scope>NUCLEOTIDE SEQUENCE [LARGE SCALE GENOMIC DNA]</scope>
    <source>
        <strain evidence="11 12">cv. IRGC 96717</strain>
    </source>
</reference>
<protein>
    <recommendedName>
        <fullName evidence="7">Large ribosomal subunit protein mL45</fullName>
    </recommendedName>
    <alternativeName>
        <fullName evidence="8">39S ribosomal protein L45, mitochondrial</fullName>
    </alternativeName>
</protein>
<keyword evidence="3" id="KW-0689">Ribosomal protein</keyword>
<evidence type="ECO:0000256" key="8">
    <source>
        <dbReference type="ARBA" id="ARBA00043031"/>
    </source>
</evidence>
<proteinExistence type="inferred from homology"/>
<dbReference type="InterPro" id="IPR007379">
    <property type="entry name" value="Tim44-like_dom"/>
</dbReference>
<feature type="region of interest" description="Disordered" evidence="9">
    <location>
        <begin position="91"/>
        <end position="112"/>
    </location>
</feature>
<dbReference type="InterPro" id="IPR051975">
    <property type="entry name" value="mtLSU_mL45"/>
</dbReference>
<evidence type="ECO:0000256" key="2">
    <source>
        <dbReference type="ARBA" id="ARBA00022946"/>
    </source>
</evidence>
<dbReference type="GO" id="GO:0005840">
    <property type="term" value="C:ribosome"/>
    <property type="evidence" value="ECO:0007669"/>
    <property type="project" value="UniProtKB-KW"/>
</dbReference>
<comment type="subcellular location">
    <subcellularLocation>
        <location evidence="1">Mitochondrion</location>
    </subcellularLocation>
</comment>
<feature type="domain" description="Tim44-like" evidence="10">
    <location>
        <begin position="196"/>
        <end position="343"/>
    </location>
</feature>
<dbReference type="InterPro" id="IPR032710">
    <property type="entry name" value="NTF2-like_dom_sf"/>
</dbReference>
<dbReference type="PANTHER" id="PTHR28554:SF1">
    <property type="entry name" value="LARGE RIBOSOMAL SUBUNIT PROTEIN ML45"/>
    <property type="match status" value="1"/>
</dbReference>
<keyword evidence="5" id="KW-0687">Ribonucleoprotein</keyword>
<keyword evidence="4" id="KW-0496">Mitochondrion</keyword>
<dbReference type="OMA" id="RQSMWSS"/>